<reference evidence="3 4" key="1">
    <citation type="submission" date="2024-06" db="EMBL/GenBank/DDBJ databases">
        <title>A chromosome level genome sequence of Diviner's sage (Salvia divinorum).</title>
        <authorList>
            <person name="Ford S.A."/>
            <person name="Ro D.-K."/>
            <person name="Ness R.W."/>
            <person name="Phillips M.A."/>
        </authorList>
    </citation>
    <scope>NUCLEOTIDE SEQUENCE [LARGE SCALE GENOMIC DNA]</scope>
    <source>
        <strain evidence="3">SAF-2024a</strain>
        <tissue evidence="3">Leaf</tissue>
    </source>
</reference>
<dbReference type="Gene3D" id="3.30.70.270">
    <property type="match status" value="1"/>
</dbReference>
<name>A0ABD1I7V8_SALDI</name>
<dbReference type="CDD" id="cd01647">
    <property type="entry name" value="RT_LTR"/>
    <property type="match status" value="1"/>
</dbReference>
<dbReference type="CDD" id="cd00303">
    <property type="entry name" value="retropepsin_like"/>
    <property type="match status" value="1"/>
</dbReference>
<organism evidence="3 4">
    <name type="scientific">Salvia divinorum</name>
    <name type="common">Maria pastora</name>
    <name type="synonym">Diviner's sage</name>
    <dbReference type="NCBI Taxonomy" id="28513"/>
    <lineage>
        <taxon>Eukaryota</taxon>
        <taxon>Viridiplantae</taxon>
        <taxon>Streptophyta</taxon>
        <taxon>Embryophyta</taxon>
        <taxon>Tracheophyta</taxon>
        <taxon>Spermatophyta</taxon>
        <taxon>Magnoliopsida</taxon>
        <taxon>eudicotyledons</taxon>
        <taxon>Gunneridae</taxon>
        <taxon>Pentapetalae</taxon>
        <taxon>asterids</taxon>
        <taxon>lamiids</taxon>
        <taxon>Lamiales</taxon>
        <taxon>Lamiaceae</taxon>
        <taxon>Nepetoideae</taxon>
        <taxon>Mentheae</taxon>
        <taxon>Salviinae</taxon>
        <taxon>Salvia</taxon>
        <taxon>Salvia subgen. Calosphace</taxon>
    </lineage>
</organism>
<evidence type="ECO:0000256" key="1">
    <source>
        <dbReference type="SAM" id="MobiDB-lite"/>
    </source>
</evidence>
<dbReference type="Pfam" id="PF00078">
    <property type="entry name" value="RVT_1"/>
    <property type="match status" value="1"/>
</dbReference>
<feature type="domain" description="Reverse transcriptase" evidence="2">
    <location>
        <begin position="395"/>
        <end position="541"/>
    </location>
</feature>
<dbReference type="InterPro" id="IPR043502">
    <property type="entry name" value="DNA/RNA_pol_sf"/>
</dbReference>
<proteinExistence type="predicted"/>
<accession>A0ABD1I7V8</accession>
<dbReference type="AlphaFoldDB" id="A0ABD1I7V8"/>
<dbReference type="Gene3D" id="2.40.70.10">
    <property type="entry name" value="Acid Proteases"/>
    <property type="match status" value="1"/>
</dbReference>
<dbReference type="InterPro" id="IPR000477">
    <property type="entry name" value="RT_dom"/>
</dbReference>
<dbReference type="PANTHER" id="PTHR24559:SF444">
    <property type="entry name" value="REVERSE TRANSCRIPTASE DOMAIN-CONTAINING PROTEIN"/>
    <property type="match status" value="1"/>
</dbReference>
<dbReference type="PANTHER" id="PTHR24559">
    <property type="entry name" value="TRANSPOSON TY3-I GAG-POL POLYPROTEIN"/>
    <property type="match status" value="1"/>
</dbReference>
<dbReference type="EMBL" id="JBEAFC010000003">
    <property type="protein sequence ID" value="KAL1563411.1"/>
    <property type="molecule type" value="Genomic_DNA"/>
</dbReference>
<keyword evidence="4" id="KW-1185">Reference proteome</keyword>
<dbReference type="SUPFAM" id="SSF56672">
    <property type="entry name" value="DNA/RNA polymerases"/>
    <property type="match status" value="1"/>
</dbReference>
<gene>
    <name evidence="3" type="ORF">AAHA92_05881</name>
</gene>
<sequence length="574" mass="65166">MPPLSRFIKDFIAGKAKADGKICIGESVSAVIQQKRLPSKRTDPGMFTLPIEIREVRIEHLMCDLGASINVLPYSVYQRLVGARLMKTKVVIQLADRSCISSVGVLENVIVKVHDFLYPTDFHVIRMSEAESAESSGVLLGRPFLRTAKTLIDVCEGTIYLDYHGEKYTFNIDVAMKKPLDVENLHSVDVFEPLKKDLTDQEISEAIMKFCQAKGSAGPSSTAQLASAEEALKEPNQPTDEEEKNPLPQAECPTKKLKKLPPGLKYAYLGENETLPVIINNQLTKEQEERLMEVLGRNKKAIGWTLSDLVGISPDLCMHHIRLEEGAKSHRDPQRKLNPNMQEEVMKEVLKLLSLWIIYSVADSEWVSPVHMVPKKSGIQVVTNMKNKLVPTRLVTGWRMCIDYRKPNTATKKDHFPLPFIDQMLERLAGKQYFSFLDGYSGYFQIYLDPEDQEKTTFTCPFGTYAYRRMSFGLCNAPETFQRCMMSIFSDLLEECIEIFMDDFTVYGDSFETCLHHLDIVMERCRSKSLVLNFEKCHFIVSEGIVLRHIVSERGIQVDQAKVDVIAKLPHPTN</sequence>
<feature type="region of interest" description="Disordered" evidence="1">
    <location>
        <begin position="218"/>
        <end position="255"/>
    </location>
</feature>
<dbReference type="InterPro" id="IPR021109">
    <property type="entry name" value="Peptidase_aspartic_dom_sf"/>
</dbReference>
<dbReference type="InterPro" id="IPR053134">
    <property type="entry name" value="RNA-dir_DNA_polymerase"/>
</dbReference>
<dbReference type="InterPro" id="IPR043128">
    <property type="entry name" value="Rev_trsase/Diguanyl_cyclase"/>
</dbReference>
<evidence type="ECO:0000313" key="4">
    <source>
        <dbReference type="Proteomes" id="UP001567538"/>
    </source>
</evidence>
<dbReference type="Gene3D" id="3.10.10.10">
    <property type="entry name" value="HIV Type 1 Reverse Transcriptase, subunit A, domain 1"/>
    <property type="match status" value="1"/>
</dbReference>
<evidence type="ECO:0000313" key="3">
    <source>
        <dbReference type="EMBL" id="KAL1563411.1"/>
    </source>
</evidence>
<protein>
    <recommendedName>
        <fullName evidence="2">Reverse transcriptase domain-containing protein</fullName>
    </recommendedName>
</protein>
<comment type="caution">
    <text evidence="3">The sequence shown here is derived from an EMBL/GenBank/DDBJ whole genome shotgun (WGS) entry which is preliminary data.</text>
</comment>
<evidence type="ECO:0000259" key="2">
    <source>
        <dbReference type="Pfam" id="PF00078"/>
    </source>
</evidence>
<dbReference type="Proteomes" id="UP001567538">
    <property type="component" value="Unassembled WGS sequence"/>
</dbReference>